<dbReference type="EMBL" id="GBXM01068135">
    <property type="protein sequence ID" value="JAH40442.1"/>
    <property type="molecule type" value="Transcribed_RNA"/>
</dbReference>
<accession>A0A0E9SGS5</accession>
<reference evidence="1" key="2">
    <citation type="journal article" date="2015" name="Fish Shellfish Immunol.">
        <title>Early steps in the European eel (Anguilla anguilla)-Vibrio vulnificus interaction in the gills: Role of the RtxA13 toxin.</title>
        <authorList>
            <person name="Callol A."/>
            <person name="Pajuelo D."/>
            <person name="Ebbesson L."/>
            <person name="Teles M."/>
            <person name="MacKenzie S."/>
            <person name="Amaro C."/>
        </authorList>
    </citation>
    <scope>NUCLEOTIDE SEQUENCE</scope>
</reference>
<name>A0A0E9SGS5_ANGAN</name>
<proteinExistence type="predicted"/>
<sequence length="25" mass="2991">MLFKIMCLHLNIGWRTKPLKLASEF</sequence>
<evidence type="ECO:0000313" key="1">
    <source>
        <dbReference type="EMBL" id="JAH40442.1"/>
    </source>
</evidence>
<organism evidence="1">
    <name type="scientific">Anguilla anguilla</name>
    <name type="common">European freshwater eel</name>
    <name type="synonym">Muraena anguilla</name>
    <dbReference type="NCBI Taxonomy" id="7936"/>
    <lineage>
        <taxon>Eukaryota</taxon>
        <taxon>Metazoa</taxon>
        <taxon>Chordata</taxon>
        <taxon>Craniata</taxon>
        <taxon>Vertebrata</taxon>
        <taxon>Euteleostomi</taxon>
        <taxon>Actinopterygii</taxon>
        <taxon>Neopterygii</taxon>
        <taxon>Teleostei</taxon>
        <taxon>Anguilliformes</taxon>
        <taxon>Anguillidae</taxon>
        <taxon>Anguilla</taxon>
    </lineage>
</organism>
<dbReference type="AlphaFoldDB" id="A0A0E9SGS5"/>
<protein>
    <submittedName>
        <fullName evidence="1">Uncharacterized protein</fullName>
    </submittedName>
</protein>
<reference evidence="1" key="1">
    <citation type="submission" date="2014-11" db="EMBL/GenBank/DDBJ databases">
        <authorList>
            <person name="Amaro Gonzalez C."/>
        </authorList>
    </citation>
    <scope>NUCLEOTIDE SEQUENCE</scope>
</reference>